<sequence>MTKKTMLAATLTHYRQNDLKLTQTSIPTIGQHDVLVKVRAASINPIDAKTMAGKMRFILSYKLPLIMGSDFAGEIVAVGSRVNKFKVGDAVYGRPRKSRIGTFADYFAINADEIALKPKNLSYTEAAAIPLVGLTSYQVLHDVMAIQPGQKVLIQAGAGGIGTFAIQLAKQLGAFVTTTTSAAHQQLVRDLGADQVIDYHQINFADVLNHYDAVFDTLGGQNLVQAFDIIKPGGHVVSISGMPTAKFAKMAGLPYWKQLVLSLASRQLMRRARQTKSHYEFLLMKPSGVELAKLTEMIEQKRLQPIIDRVFPFEAISEALAYSQQGHATGKIIVQMPI</sequence>
<dbReference type="CDD" id="cd05289">
    <property type="entry name" value="MDR_like_2"/>
    <property type="match status" value="1"/>
</dbReference>
<keyword evidence="1" id="KW-0560">Oxidoreductase</keyword>
<accession>A0A660DZE7</accession>
<dbReference type="GO" id="GO:0008270">
    <property type="term" value="F:zinc ion binding"/>
    <property type="evidence" value="ECO:0007669"/>
    <property type="project" value="InterPro"/>
</dbReference>
<dbReference type="AlphaFoldDB" id="A0A660DZE7"/>
<dbReference type="Pfam" id="PF08240">
    <property type="entry name" value="ADH_N"/>
    <property type="match status" value="1"/>
</dbReference>
<evidence type="ECO:0000256" key="1">
    <source>
        <dbReference type="ARBA" id="ARBA00023002"/>
    </source>
</evidence>
<feature type="domain" description="Enoyl reductase (ER)" evidence="2">
    <location>
        <begin position="15"/>
        <end position="334"/>
    </location>
</feature>
<dbReference type="Proteomes" id="UP000289996">
    <property type="component" value="Unassembled WGS sequence"/>
</dbReference>
<proteinExistence type="predicted"/>
<dbReference type="EMBL" id="UYIG01000123">
    <property type="protein sequence ID" value="VDG28762.1"/>
    <property type="molecule type" value="Genomic_DNA"/>
</dbReference>
<name>A0A660DZE7_9LACO</name>
<dbReference type="OrthoDB" id="9792162at2"/>
<dbReference type="SUPFAM" id="SSF51735">
    <property type="entry name" value="NAD(P)-binding Rossmann-fold domains"/>
    <property type="match status" value="1"/>
</dbReference>
<dbReference type="PANTHER" id="PTHR11695">
    <property type="entry name" value="ALCOHOL DEHYDROGENASE RELATED"/>
    <property type="match status" value="1"/>
</dbReference>
<dbReference type="Gene3D" id="3.40.50.720">
    <property type="entry name" value="NAD(P)-binding Rossmann-like Domain"/>
    <property type="match status" value="1"/>
</dbReference>
<dbReference type="InterPro" id="IPR020843">
    <property type="entry name" value="ER"/>
</dbReference>
<dbReference type="InterPro" id="IPR050700">
    <property type="entry name" value="YIM1/Zinc_Alcohol_DH_Fams"/>
</dbReference>
<reference evidence="3 4" key="1">
    <citation type="submission" date="2018-11" db="EMBL/GenBank/DDBJ databases">
        <authorList>
            <person name="Wuyts S."/>
        </authorList>
    </citation>
    <scope>NUCLEOTIDE SEQUENCE [LARGE SCALE GENOMIC DNA]</scope>
    <source>
        <strain evidence="3">Lactobacillus mudanjiangensis AMBF249</strain>
    </source>
</reference>
<gene>
    <name evidence="3" type="ORF">MUDAN_MDHGFNIF_03168</name>
</gene>
<dbReference type="InterPro" id="IPR013154">
    <property type="entry name" value="ADH-like_N"/>
</dbReference>
<dbReference type="InterPro" id="IPR002364">
    <property type="entry name" value="Quin_OxRdtase/zeta-crystal_CS"/>
</dbReference>
<evidence type="ECO:0000313" key="4">
    <source>
        <dbReference type="Proteomes" id="UP000289996"/>
    </source>
</evidence>
<dbReference type="SMART" id="SM00829">
    <property type="entry name" value="PKS_ER"/>
    <property type="match status" value="1"/>
</dbReference>
<dbReference type="Pfam" id="PF13602">
    <property type="entry name" value="ADH_zinc_N_2"/>
    <property type="match status" value="1"/>
</dbReference>
<dbReference type="GO" id="GO:0016491">
    <property type="term" value="F:oxidoreductase activity"/>
    <property type="evidence" value="ECO:0007669"/>
    <property type="project" value="UniProtKB-KW"/>
</dbReference>
<keyword evidence="4" id="KW-1185">Reference proteome</keyword>
<dbReference type="InterPro" id="IPR011032">
    <property type="entry name" value="GroES-like_sf"/>
</dbReference>
<protein>
    <submittedName>
        <fullName evidence="3">NADPH:quinone reductase [Lactobacillus koreensis]</fullName>
    </submittedName>
</protein>
<dbReference type="PANTHER" id="PTHR11695:SF294">
    <property type="entry name" value="RETICULON-4-INTERACTING PROTEIN 1, MITOCHONDRIAL"/>
    <property type="match status" value="1"/>
</dbReference>
<evidence type="ECO:0000313" key="3">
    <source>
        <dbReference type="EMBL" id="VDG28762.1"/>
    </source>
</evidence>
<dbReference type="SUPFAM" id="SSF50129">
    <property type="entry name" value="GroES-like"/>
    <property type="match status" value="1"/>
</dbReference>
<organism evidence="3 4">
    <name type="scientific">Lactiplantibacillus mudanjiangensis</name>
    <dbReference type="NCBI Taxonomy" id="1296538"/>
    <lineage>
        <taxon>Bacteria</taxon>
        <taxon>Bacillati</taxon>
        <taxon>Bacillota</taxon>
        <taxon>Bacilli</taxon>
        <taxon>Lactobacillales</taxon>
        <taxon>Lactobacillaceae</taxon>
        <taxon>Lactiplantibacillus</taxon>
    </lineage>
</organism>
<dbReference type="InterPro" id="IPR036291">
    <property type="entry name" value="NAD(P)-bd_dom_sf"/>
</dbReference>
<evidence type="ECO:0000259" key="2">
    <source>
        <dbReference type="SMART" id="SM00829"/>
    </source>
</evidence>
<dbReference type="Gene3D" id="3.90.180.10">
    <property type="entry name" value="Medium-chain alcohol dehydrogenases, catalytic domain"/>
    <property type="match status" value="1"/>
</dbReference>
<dbReference type="PROSITE" id="PS01162">
    <property type="entry name" value="QOR_ZETA_CRYSTAL"/>
    <property type="match status" value="1"/>
</dbReference>